<dbReference type="SUPFAM" id="SSF57756">
    <property type="entry name" value="Retrovirus zinc finger-like domains"/>
    <property type="match status" value="1"/>
</dbReference>
<dbReference type="InterPro" id="IPR005162">
    <property type="entry name" value="Retrotrans_gag_dom"/>
</dbReference>
<dbReference type="Proteomes" id="UP001145021">
    <property type="component" value="Unassembled WGS sequence"/>
</dbReference>
<feature type="region of interest" description="Disordered" evidence="2">
    <location>
        <begin position="263"/>
        <end position="344"/>
    </location>
</feature>
<evidence type="ECO:0000313" key="4">
    <source>
        <dbReference type="EMBL" id="KAJ1645399.1"/>
    </source>
</evidence>
<dbReference type="EMBL" id="JANBOH010000108">
    <property type="protein sequence ID" value="KAJ1645399.1"/>
    <property type="molecule type" value="Genomic_DNA"/>
</dbReference>
<keyword evidence="5" id="KW-1185">Reference proteome</keyword>
<protein>
    <recommendedName>
        <fullName evidence="3">CCHC-type domain-containing protein</fullName>
    </recommendedName>
</protein>
<dbReference type="Pfam" id="PF03732">
    <property type="entry name" value="Retrotrans_gag"/>
    <property type="match status" value="1"/>
</dbReference>
<dbReference type="GO" id="GO:0008270">
    <property type="term" value="F:zinc ion binding"/>
    <property type="evidence" value="ECO:0007669"/>
    <property type="project" value="UniProtKB-KW"/>
</dbReference>
<evidence type="ECO:0000313" key="5">
    <source>
        <dbReference type="Proteomes" id="UP001145021"/>
    </source>
</evidence>
<dbReference type="AlphaFoldDB" id="A0A9W7XLV2"/>
<feature type="compositionally biased region" description="Basic and acidic residues" evidence="2">
    <location>
        <begin position="426"/>
        <end position="435"/>
    </location>
</feature>
<accession>A0A9W7XLV2</accession>
<organism evidence="4 5">
    <name type="scientific">Coemansia asiatica</name>
    <dbReference type="NCBI Taxonomy" id="1052880"/>
    <lineage>
        <taxon>Eukaryota</taxon>
        <taxon>Fungi</taxon>
        <taxon>Fungi incertae sedis</taxon>
        <taxon>Zoopagomycota</taxon>
        <taxon>Kickxellomycotina</taxon>
        <taxon>Kickxellomycetes</taxon>
        <taxon>Kickxellales</taxon>
        <taxon>Kickxellaceae</taxon>
        <taxon>Coemansia</taxon>
    </lineage>
</organism>
<feature type="compositionally biased region" description="Low complexity" evidence="2">
    <location>
        <begin position="412"/>
        <end position="424"/>
    </location>
</feature>
<feature type="region of interest" description="Disordered" evidence="2">
    <location>
        <begin position="477"/>
        <end position="521"/>
    </location>
</feature>
<dbReference type="GO" id="GO:0003676">
    <property type="term" value="F:nucleic acid binding"/>
    <property type="evidence" value="ECO:0007669"/>
    <property type="project" value="InterPro"/>
</dbReference>
<dbReference type="Gene3D" id="4.10.60.10">
    <property type="entry name" value="Zinc finger, CCHC-type"/>
    <property type="match status" value="1"/>
</dbReference>
<comment type="caution">
    <text evidence="4">The sequence shown here is derived from an EMBL/GenBank/DDBJ whole genome shotgun (WGS) entry which is preliminary data.</text>
</comment>
<name>A0A9W7XLV2_9FUNG</name>
<keyword evidence="1" id="KW-0862">Zinc</keyword>
<sequence>MEEDGPAFISFSGLPDENVHEFVESVDSLRKHFKWSSQITFCYARTMLKGAARKIIQTTGKGTMVSNGAATGQAKSNKTLADEALDPNSWGNLKSALIFEFSEQFTQDRLLVQLLSIKQQTGESGSEYAQRFISLVSELVSLHPLDSSLLAVLFTNGLRSEKLRWELFMRRLASVDRAIGYVAPDQLYRAAKLVPLLSPVSMRPPAVDAAEELSPTSETSTAFTVPANASAFIDESDALSTQEIYGNTAPSSLLRGSTANGASFSLDDDNENEDVVPMDSGYWTPPCLPDAQQRRLHRQNPGPSAYARPRQATAPAIELRSLERTQSMVSIGSASGESEDPKSSDLNALAEQLENLSFVLREKSDERRRRPRLCYRCRQKGHVASDCPLPPDVSLPKQQQQQQSRDNLGLPSSASSTTTVAAQTDRVQHSSEKQARGQQQHAKRKPLARSNTVSSASLPWRASSVAVYNSIVESNRISSQPNSPLANRRYTQSWGWNSGQQQQQQQQHHHHHHQGMAYEKN</sequence>
<dbReference type="InterPro" id="IPR036875">
    <property type="entry name" value="Znf_CCHC_sf"/>
</dbReference>
<dbReference type="Pfam" id="PF00098">
    <property type="entry name" value="zf-CCHC"/>
    <property type="match status" value="1"/>
</dbReference>
<feature type="region of interest" description="Disordered" evidence="2">
    <location>
        <begin position="385"/>
        <end position="456"/>
    </location>
</feature>
<feature type="domain" description="CCHC-type" evidence="3">
    <location>
        <begin position="374"/>
        <end position="388"/>
    </location>
</feature>
<dbReference type="SMART" id="SM00343">
    <property type="entry name" value="ZnF_C2HC"/>
    <property type="match status" value="1"/>
</dbReference>
<evidence type="ECO:0000256" key="2">
    <source>
        <dbReference type="SAM" id="MobiDB-lite"/>
    </source>
</evidence>
<evidence type="ECO:0000259" key="3">
    <source>
        <dbReference type="PROSITE" id="PS50158"/>
    </source>
</evidence>
<evidence type="ECO:0000256" key="1">
    <source>
        <dbReference type="PROSITE-ProRule" id="PRU00047"/>
    </source>
</evidence>
<feature type="compositionally biased region" description="Polar residues" evidence="2">
    <location>
        <begin position="324"/>
        <end position="336"/>
    </location>
</feature>
<gene>
    <name evidence="4" type="ORF">LPJ64_003017</name>
</gene>
<keyword evidence="1" id="KW-0479">Metal-binding</keyword>
<keyword evidence="1" id="KW-0863">Zinc-finger</keyword>
<feature type="compositionally biased region" description="Polar residues" evidence="2">
    <location>
        <begin position="477"/>
        <end position="499"/>
    </location>
</feature>
<dbReference type="PROSITE" id="PS50158">
    <property type="entry name" value="ZF_CCHC"/>
    <property type="match status" value="1"/>
</dbReference>
<proteinExistence type="predicted"/>
<feature type="compositionally biased region" description="Acidic residues" evidence="2">
    <location>
        <begin position="266"/>
        <end position="276"/>
    </location>
</feature>
<reference evidence="4" key="1">
    <citation type="submission" date="2022-07" db="EMBL/GenBank/DDBJ databases">
        <title>Phylogenomic reconstructions and comparative analyses of Kickxellomycotina fungi.</title>
        <authorList>
            <person name="Reynolds N.K."/>
            <person name="Stajich J.E."/>
            <person name="Barry K."/>
            <person name="Grigoriev I.V."/>
            <person name="Crous P."/>
            <person name="Smith M.E."/>
        </authorList>
    </citation>
    <scope>NUCLEOTIDE SEQUENCE</scope>
    <source>
        <strain evidence="4">NBRC 105413</strain>
    </source>
</reference>
<dbReference type="InterPro" id="IPR001878">
    <property type="entry name" value="Znf_CCHC"/>
</dbReference>